<dbReference type="Proteomes" id="UP000468707">
    <property type="component" value="Unassembled WGS sequence"/>
</dbReference>
<evidence type="ECO:0000313" key="1">
    <source>
        <dbReference type="EMBL" id="NDV43002.1"/>
    </source>
</evidence>
<name>A0A6I5KXB1_9FLAO</name>
<organism evidence="1 2">
    <name type="scientific">Flagellimonas sediminis</name>
    <dbReference type="NCBI Taxonomy" id="2696468"/>
    <lineage>
        <taxon>Bacteria</taxon>
        <taxon>Pseudomonadati</taxon>
        <taxon>Bacteroidota</taxon>
        <taxon>Flavobacteriia</taxon>
        <taxon>Flavobacteriales</taxon>
        <taxon>Flavobacteriaceae</taxon>
        <taxon>Flagellimonas</taxon>
    </lineage>
</organism>
<dbReference type="RefSeq" id="WP_163634282.1">
    <property type="nucleotide sequence ID" value="NZ_JAAAMI010000002.1"/>
</dbReference>
<accession>A0A6I5KXB1</accession>
<dbReference type="AlphaFoldDB" id="A0A6I5KXB1"/>
<evidence type="ECO:0000313" key="2">
    <source>
        <dbReference type="Proteomes" id="UP000468707"/>
    </source>
</evidence>
<comment type="caution">
    <text evidence="1">The sequence shown here is derived from an EMBL/GenBank/DDBJ whole genome shotgun (WGS) entry which is preliminary data.</text>
</comment>
<dbReference type="EMBL" id="JAAAMI010000002">
    <property type="protein sequence ID" value="NDV43002.1"/>
    <property type="molecule type" value="Genomic_DNA"/>
</dbReference>
<sequence>MRLTQSPIVFIFSLALLSSSCVRKGHIQEFANGTEINISLDSLFTKLESLSSMPNPNSEVLVEINEKIRRTIEHIGSQKLLAEIDAGYKTKKHHFSFILSDDKKIAVFSWPTRLENSGNRIKNIALYHSNDKMVPTSLYGTPIIYNGIHQLKMYDGTTLYLLQGQDSMQQKMLNRVNAYLLKNGYLEETPAFPNNETSIVTNGYSISSKMGPPCSIKIGIKGLKIQLQNVLDSSLAQNSLTFDGKKYVFDKELN</sequence>
<reference evidence="1 2" key="1">
    <citation type="submission" date="2020-01" db="EMBL/GenBank/DDBJ databases">
        <title>Muricauda sediminis sp.nov. 40Bstr401.</title>
        <authorList>
            <person name="Xue Z."/>
            <person name="Zhu S."/>
            <person name="Ren N."/>
            <person name="Chen T."/>
            <person name="Chen X."/>
            <person name="Chen J."/>
            <person name="Yang J."/>
        </authorList>
    </citation>
    <scope>NUCLEOTIDE SEQUENCE [LARGE SCALE GENOMIC DNA]</scope>
    <source>
        <strain evidence="1 2">40Bstr401</strain>
    </source>
</reference>
<gene>
    <name evidence="1" type="ORF">GTK07_06640</name>
</gene>
<proteinExistence type="predicted"/>
<dbReference type="PROSITE" id="PS51257">
    <property type="entry name" value="PROKAR_LIPOPROTEIN"/>
    <property type="match status" value="1"/>
</dbReference>
<keyword evidence="2" id="KW-1185">Reference proteome</keyword>
<protein>
    <submittedName>
        <fullName evidence="1">Uncharacterized protein</fullName>
    </submittedName>
</protein>